<reference evidence="1" key="1">
    <citation type="submission" date="2018-02" db="EMBL/GenBank/DDBJ databases">
        <title>Rhizophora mucronata_Transcriptome.</title>
        <authorList>
            <person name="Meera S.P."/>
            <person name="Sreeshan A."/>
            <person name="Augustine A."/>
        </authorList>
    </citation>
    <scope>NUCLEOTIDE SEQUENCE</scope>
    <source>
        <tissue evidence="1">Leaf</tissue>
    </source>
</reference>
<evidence type="ECO:0000313" key="1">
    <source>
        <dbReference type="EMBL" id="MBW89549.1"/>
    </source>
</evidence>
<protein>
    <submittedName>
        <fullName evidence="1">Uncharacterized protein</fullName>
    </submittedName>
</protein>
<proteinExistence type="predicted"/>
<dbReference type="EMBL" id="GGEC01009066">
    <property type="protein sequence ID" value="MBW89549.1"/>
    <property type="molecule type" value="Transcribed_RNA"/>
</dbReference>
<organism evidence="1">
    <name type="scientific">Rhizophora mucronata</name>
    <name type="common">Asiatic mangrove</name>
    <dbReference type="NCBI Taxonomy" id="61149"/>
    <lineage>
        <taxon>Eukaryota</taxon>
        <taxon>Viridiplantae</taxon>
        <taxon>Streptophyta</taxon>
        <taxon>Embryophyta</taxon>
        <taxon>Tracheophyta</taxon>
        <taxon>Spermatophyta</taxon>
        <taxon>Magnoliopsida</taxon>
        <taxon>eudicotyledons</taxon>
        <taxon>Gunneridae</taxon>
        <taxon>Pentapetalae</taxon>
        <taxon>rosids</taxon>
        <taxon>fabids</taxon>
        <taxon>Malpighiales</taxon>
        <taxon>Rhizophoraceae</taxon>
        <taxon>Rhizophora</taxon>
    </lineage>
</organism>
<sequence>MTIRIMVADKLCLF</sequence>
<accession>A0A2P2J7U8</accession>
<name>A0A2P2J7U8_RHIMU</name>